<accession>X0YT20</accession>
<reference evidence="1" key="1">
    <citation type="journal article" date="2014" name="Front. Microbiol.">
        <title>High frequency of phylogenetically diverse reductive dehalogenase-homologous genes in deep subseafloor sedimentary metagenomes.</title>
        <authorList>
            <person name="Kawai M."/>
            <person name="Futagami T."/>
            <person name="Toyoda A."/>
            <person name="Takaki Y."/>
            <person name="Nishi S."/>
            <person name="Hori S."/>
            <person name="Arai W."/>
            <person name="Tsubouchi T."/>
            <person name="Morono Y."/>
            <person name="Uchiyama I."/>
            <person name="Ito T."/>
            <person name="Fujiyama A."/>
            <person name="Inagaki F."/>
            <person name="Takami H."/>
        </authorList>
    </citation>
    <scope>NUCLEOTIDE SEQUENCE</scope>
    <source>
        <strain evidence="1">Expedition CK06-06</strain>
    </source>
</reference>
<proteinExistence type="predicted"/>
<evidence type="ECO:0000313" key="1">
    <source>
        <dbReference type="EMBL" id="GAG39816.1"/>
    </source>
</evidence>
<feature type="non-terminal residue" evidence="1">
    <location>
        <position position="1"/>
    </location>
</feature>
<organism evidence="1">
    <name type="scientific">marine sediment metagenome</name>
    <dbReference type="NCBI Taxonomy" id="412755"/>
    <lineage>
        <taxon>unclassified sequences</taxon>
        <taxon>metagenomes</taxon>
        <taxon>ecological metagenomes</taxon>
    </lineage>
</organism>
<sequence length="86" mass="9271">GNTVDLNVIDKLAEIMNSAPRGDCKILFHYRTDNEEGKFVVGHDRHVALSGSLLDSLRDLVGKSCVAVTYRKQPAAVADDSVESAA</sequence>
<dbReference type="EMBL" id="BARS01044787">
    <property type="protein sequence ID" value="GAG39816.1"/>
    <property type="molecule type" value="Genomic_DNA"/>
</dbReference>
<dbReference type="AlphaFoldDB" id="X0YT20"/>
<gene>
    <name evidence="1" type="ORF">S01H1_67602</name>
</gene>
<protein>
    <submittedName>
        <fullName evidence="1">Uncharacterized protein</fullName>
    </submittedName>
</protein>
<comment type="caution">
    <text evidence="1">The sequence shown here is derived from an EMBL/GenBank/DDBJ whole genome shotgun (WGS) entry which is preliminary data.</text>
</comment>
<name>X0YT20_9ZZZZ</name>